<proteinExistence type="predicted"/>
<gene>
    <name evidence="1" type="ORF">D7M11_08390</name>
</gene>
<dbReference type="EMBL" id="RBAH01000005">
    <property type="protein sequence ID" value="RKN85103.1"/>
    <property type="molecule type" value="Genomic_DNA"/>
</dbReference>
<reference evidence="1 2" key="1">
    <citation type="journal article" date="2007" name="Int. J. Syst. Evol. Microbiol.">
        <title>Paenibacillus ginsengarvi sp. nov., isolated from soil from ginseng cultivation.</title>
        <authorList>
            <person name="Yoon M.H."/>
            <person name="Ten L.N."/>
            <person name="Im W.T."/>
        </authorList>
    </citation>
    <scope>NUCLEOTIDE SEQUENCE [LARGE SCALE GENOMIC DNA]</scope>
    <source>
        <strain evidence="1 2">KCTC 13059</strain>
    </source>
</reference>
<dbReference type="AlphaFoldDB" id="A0A3B0CIB2"/>
<protein>
    <submittedName>
        <fullName evidence="1">Uncharacterized protein</fullName>
    </submittedName>
</protein>
<evidence type="ECO:0000313" key="1">
    <source>
        <dbReference type="EMBL" id="RKN85103.1"/>
    </source>
</evidence>
<evidence type="ECO:0000313" key="2">
    <source>
        <dbReference type="Proteomes" id="UP000282311"/>
    </source>
</evidence>
<organism evidence="1 2">
    <name type="scientific">Paenibacillus ginsengarvi</name>
    <dbReference type="NCBI Taxonomy" id="400777"/>
    <lineage>
        <taxon>Bacteria</taxon>
        <taxon>Bacillati</taxon>
        <taxon>Bacillota</taxon>
        <taxon>Bacilli</taxon>
        <taxon>Bacillales</taxon>
        <taxon>Paenibacillaceae</taxon>
        <taxon>Paenibacillus</taxon>
    </lineage>
</organism>
<keyword evidence="2" id="KW-1185">Reference proteome</keyword>
<comment type="caution">
    <text evidence="1">The sequence shown here is derived from an EMBL/GenBank/DDBJ whole genome shotgun (WGS) entry which is preliminary data.</text>
</comment>
<accession>A0A3B0CIB2</accession>
<sequence>MRCTKAMIKLTLNDKLIIVNVLVQWSKKTECRFQSRMYRELAKKLIYKKLIYKNAIDAFDGQELTMMAFALEQAAGSCPNPRYKRIYKQMARKLILAKKRFHRIAFQELSKRYL</sequence>
<dbReference type="Proteomes" id="UP000282311">
    <property type="component" value="Unassembled WGS sequence"/>
</dbReference>
<name>A0A3B0CIB2_9BACL</name>